<dbReference type="PANTHER" id="PTHR32332:SF20">
    <property type="entry name" value="2-NITROPROPANE DIOXYGENASE-LIKE PROTEIN"/>
    <property type="match status" value="1"/>
</dbReference>
<evidence type="ECO:0000313" key="6">
    <source>
        <dbReference type="Proteomes" id="UP001139054"/>
    </source>
</evidence>
<keyword evidence="5" id="KW-0503">Monooxygenase</keyword>
<dbReference type="Proteomes" id="UP001139054">
    <property type="component" value="Unassembled WGS sequence"/>
</dbReference>
<proteinExistence type="predicted"/>
<accession>A0A9X1RK31</accession>
<keyword evidence="1" id="KW-0285">Flavoprotein</keyword>
<dbReference type="CDD" id="cd04730">
    <property type="entry name" value="NPD_like"/>
    <property type="match status" value="1"/>
</dbReference>
<protein>
    <submittedName>
        <fullName evidence="5">Nitronate monooxygenase</fullName>
    </submittedName>
</protein>
<evidence type="ECO:0000256" key="3">
    <source>
        <dbReference type="ARBA" id="ARBA00023002"/>
    </source>
</evidence>
<reference evidence="5" key="1">
    <citation type="submission" date="2022-01" db="EMBL/GenBank/DDBJ databases">
        <title>Genome sequnece data of strain Bradyrhizobium sp. nov.</title>
        <authorList>
            <person name="Zhang J."/>
        </authorList>
    </citation>
    <scope>NUCLEOTIDE SEQUENCE</scope>
    <source>
        <strain evidence="5">WYCCWR 13023</strain>
    </source>
</reference>
<dbReference type="AlphaFoldDB" id="A0A9X1RK31"/>
<dbReference type="InterPro" id="IPR013785">
    <property type="entry name" value="Aldolase_TIM"/>
</dbReference>
<dbReference type="RefSeq" id="WP_237892004.1">
    <property type="nucleotide sequence ID" value="NZ_JAKLTY010000044.1"/>
</dbReference>
<organism evidence="5 6">
    <name type="scientific">Bradyrhizobium zhengyangense</name>
    <dbReference type="NCBI Taxonomy" id="2911009"/>
    <lineage>
        <taxon>Bacteria</taxon>
        <taxon>Pseudomonadati</taxon>
        <taxon>Pseudomonadota</taxon>
        <taxon>Alphaproteobacteria</taxon>
        <taxon>Hyphomicrobiales</taxon>
        <taxon>Nitrobacteraceae</taxon>
        <taxon>Bradyrhizobium</taxon>
    </lineage>
</organism>
<comment type="caution">
    <text evidence="5">The sequence shown here is derived from an EMBL/GenBank/DDBJ whole genome shotgun (WGS) entry which is preliminary data.</text>
</comment>
<dbReference type="GO" id="GO:0018580">
    <property type="term" value="F:nitronate monooxygenase activity"/>
    <property type="evidence" value="ECO:0007669"/>
    <property type="project" value="InterPro"/>
</dbReference>
<name>A0A9X1RK31_9BRAD</name>
<evidence type="ECO:0000256" key="4">
    <source>
        <dbReference type="SAM" id="MobiDB-lite"/>
    </source>
</evidence>
<dbReference type="Gene3D" id="3.20.20.70">
    <property type="entry name" value="Aldolase class I"/>
    <property type="match status" value="1"/>
</dbReference>
<dbReference type="Pfam" id="PF03060">
    <property type="entry name" value="NMO"/>
    <property type="match status" value="2"/>
</dbReference>
<keyword evidence="3" id="KW-0560">Oxidoreductase</keyword>
<evidence type="ECO:0000256" key="2">
    <source>
        <dbReference type="ARBA" id="ARBA00022643"/>
    </source>
</evidence>
<keyword evidence="2" id="KW-0288">FMN</keyword>
<dbReference type="PANTHER" id="PTHR32332">
    <property type="entry name" value="2-NITROPROPANE DIOXYGENASE"/>
    <property type="match status" value="1"/>
</dbReference>
<evidence type="ECO:0000256" key="1">
    <source>
        <dbReference type="ARBA" id="ARBA00022630"/>
    </source>
</evidence>
<dbReference type="EMBL" id="JAKLTY010000044">
    <property type="protein sequence ID" value="MCG2632588.1"/>
    <property type="molecule type" value="Genomic_DNA"/>
</dbReference>
<gene>
    <name evidence="5" type="ORF">L6654_38950</name>
</gene>
<feature type="region of interest" description="Disordered" evidence="4">
    <location>
        <begin position="266"/>
        <end position="286"/>
    </location>
</feature>
<dbReference type="SUPFAM" id="SSF51412">
    <property type="entry name" value="Inosine monophosphate dehydrogenase (IMPDH)"/>
    <property type="match status" value="1"/>
</dbReference>
<dbReference type="InterPro" id="IPR004136">
    <property type="entry name" value="NMO"/>
</dbReference>
<sequence length="347" mass="36388">MFRTFHCLLESVMLAGASLSTPFTRLFGIRHPIVSAPMGRAAPPELVAAVTNAGGLGGLGLTWDSPQRIVELVTKTRQLTNDGPFLANFVLEWDQHERLDAALSAGARIVSFFWGDPARYIDRAKAAGAMVIHGVGTPDEARRAVELGVDAIVAQGNEAGGHVWSRVSTMVLVPLVVDAAGGAPVLAAGGIADGRGLAAALVLGASGAWIGTRFLASPEAAYHADYKQRLVEAAATDTVESVLFDGGWPNAPGRALRNRTVQLWEDAGRPKSGSRPGEGDEIGRTPEGNVVRRYAIASKLSGGTGSIDDFVIWAGQSVGLVHDIRPASEIVTDVVREASETLARSAT</sequence>
<evidence type="ECO:0000313" key="5">
    <source>
        <dbReference type="EMBL" id="MCG2632588.1"/>
    </source>
</evidence>
<dbReference type="SMART" id="SM01240">
    <property type="entry name" value="IMPDH"/>
    <property type="match status" value="1"/>
</dbReference>